<sequence length="152" mass="17486">MLISGHNALRKGRYSQENQIYHVTFTTYLRQPVFIDFTAARTVCNTINAPGTLKGNELLAWTLMPDHIHLLFQLKAQEKISDFIRRIKSSSSLMVNRRLGRSGKLWASGYYDHAIRNDENLLAVARYIVANPLRSGICSKVAQYPYWNAKWL</sequence>
<reference evidence="2 3" key="1">
    <citation type="submission" date="2020-12" db="EMBL/GenBank/DDBJ databases">
        <title>Novel Thalassolituus-related marine hydrocarbonoclastic bacteria mediated algae-derived hydrocarbons mineralization in twilight zone of the northern South China Sea.</title>
        <authorList>
            <person name="Dong C."/>
        </authorList>
    </citation>
    <scope>NUCLEOTIDE SEQUENCE [LARGE SCALE GENOMIC DNA]</scope>
    <source>
        <strain evidence="2 3">IMCC1826</strain>
    </source>
</reference>
<dbReference type="RefSeq" id="WP_225676150.1">
    <property type="nucleotide sequence ID" value="NZ_JAEDAH010000093.1"/>
</dbReference>
<dbReference type="Pfam" id="PF01797">
    <property type="entry name" value="Y1_Tnp"/>
    <property type="match status" value="1"/>
</dbReference>
<dbReference type="InterPro" id="IPR052715">
    <property type="entry name" value="RAYT_transposase"/>
</dbReference>
<accession>A0ABS7ZT68</accession>
<evidence type="ECO:0000313" key="3">
    <source>
        <dbReference type="Proteomes" id="UP000714380"/>
    </source>
</evidence>
<name>A0ABS7ZT68_9GAMM</name>
<feature type="domain" description="Transposase IS200-like" evidence="1">
    <location>
        <begin position="16"/>
        <end position="131"/>
    </location>
</feature>
<dbReference type="Gene3D" id="3.30.70.1290">
    <property type="entry name" value="Transposase IS200-like"/>
    <property type="match status" value="1"/>
</dbReference>
<dbReference type="SMART" id="SM01321">
    <property type="entry name" value="Y1_Tnp"/>
    <property type="match status" value="1"/>
</dbReference>
<dbReference type="InterPro" id="IPR036515">
    <property type="entry name" value="Transposase_17_sf"/>
</dbReference>
<dbReference type="NCBIfam" id="NF047646">
    <property type="entry name" value="REP_Tyr_transpos"/>
    <property type="match status" value="1"/>
</dbReference>
<dbReference type="PANTHER" id="PTHR36966">
    <property type="entry name" value="REP-ASSOCIATED TYROSINE TRANSPOSASE"/>
    <property type="match status" value="1"/>
</dbReference>
<dbReference type="SUPFAM" id="SSF143422">
    <property type="entry name" value="Transposase IS200-like"/>
    <property type="match status" value="1"/>
</dbReference>
<dbReference type="Proteomes" id="UP000714380">
    <property type="component" value="Unassembled WGS sequence"/>
</dbReference>
<organism evidence="2 3">
    <name type="scientific">Thalassolituus marinus</name>
    <dbReference type="NCBI Taxonomy" id="671053"/>
    <lineage>
        <taxon>Bacteria</taxon>
        <taxon>Pseudomonadati</taxon>
        <taxon>Pseudomonadota</taxon>
        <taxon>Gammaproteobacteria</taxon>
        <taxon>Oceanospirillales</taxon>
        <taxon>Oceanospirillaceae</taxon>
        <taxon>Thalassolituus</taxon>
    </lineage>
</organism>
<protein>
    <submittedName>
        <fullName evidence="2">Transposase</fullName>
    </submittedName>
</protein>
<dbReference type="EMBL" id="JAEDAH010000093">
    <property type="protein sequence ID" value="MCA6064812.1"/>
    <property type="molecule type" value="Genomic_DNA"/>
</dbReference>
<dbReference type="InterPro" id="IPR002686">
    <property type="entry name" value="Transposase_17"/>
</dbReference>
<proteinExistence type="predicted"/>
<gene>
    <name evidence="2" type="ORF">I9W95_14460</name>
</gene>
<keyword evidence="3" id="KW-1185">Reference proteome</keyword>
<evidence type="ECO:0000259" key="1">
    <source>
        <dbReference type="SMART" id="SM01321"/>
    </source>
</evidence>
<comment type="caution">
    <text evidence="2">The sequence shown here is derived from an EMBL/GenBank/DDBJ whole genome shotgun (WGS) entry which is preliminary data.</text>
</comment>
<evidence type="ECO:0000313" key="2">
    <source>
        <dbReference type="EMBL" id="MCA6064812.1"/>
    </source>
</evidence>
<dbReference type="PANTHER" id="PTHR36966:SF1">
    <property type="entry name" value="REP-ASSOCIATED TYROSINE TRANSPOSASE"/>
    <property type="match status" value="1"/>
</dbReference>